<dbReference type="EMBL" id="JAYMRP010000037">
    <property type="protein sequence ID" value="MFB8776997.1"/>
    <property type="molecule type" value="Genomic_DNA"/>
</dbReference>
<evidence type="ECO:0000256" key="1">
    <source>
        <dbReference type="SAM" id="MobiDB-lite"/>
    </source>
</evidence>
<gene>
    <name evidence="3" type="ORF">VSS16_30395</name>
</gene>
<dbReference type="InterPro" id="IPR044929">
    <property type="entry name" value="DNA/RNA_non-sp_Endonuclease_sf"/>
</dbReference>
<feature type="compositionally biased region" description="Gly residues" evidence="1">
    <location>
        <begin position="100"/>
        <end position="110"/>
    </location>
</feature>
<protein>
    <submittedName>
        <fullName evidence="3">DNA/RNA non-specific endonuclease</fullName>
    </submittedName>
</protein>
<keyword evidence="3" id="KW-0255">Endonuclease</keyword>
<feature type="domain" description="Type VII secretion system protein EssD-like" evidence="2">
    <location>
        <begin position="284"/>
        <end position="374"/>
    </location>
</feature>
<dbReference type="Gene3D" id="3.40.570.10">
    <property type="entry name" value="Extracellular Endonuclease, subunit A"/>
    <property type="match status" value="1"/>
</dbReference>
<evidence type="ECO:0000259" key="2">
    <source>
        <dbReference type="Pfam" id="PF13930"/>
    </source>
</evidence>
<accession>A0ABV5EJG7</accession>
<feature type="region of interest" description="Disordered" evidence="1">
    <location>
        <begin position="138"/>
        <end position="166"/>
    </location>
</feature>
<dbReference type="InterPro" id="IPR044927">
    <property type="entry name" value="Endonuclea_NS_2"/>
</dbReference>
<comment type="caution">
    <text evidence="3">The sequence shown here is derived from an EMBL/GenBank/DDBJ whole genome shotgun (WGS) entry which is preliminary data.</text>
</comment>
<evidence type="ECO:0000313" key="4">
    <source>
        <dbReference type="Proteomes" id="UP001585080"/>
    </source>
</evidence>
<name>A0ABV5EJG7_9ACTN</name>
<dbReference type="RefSeq" id="WP_376735502.1">
    <property type="nucleotide sequence ID" value="NZ_JAYMRP010000037.1"/>
</dbReference>
<keyword evidence="4" id="KW-1185">Reference proteome</keyword>
<feature type="region of interest" description="Disordered" evidence="1">
    <location>
        <begin position="97"/>
        <end position="125"/>
    </location>
</feature>
<evidence type="ECO:0000313" key="3">
    <source>
        <dbReference type="EMBL" id="MFB8776997.1"/>
    </source>
</evidence>
<dbReference type="Pfam" id="PF13930">
    <property type="entry name" value="Endonuclea_NS_2"/>
    <property type="match status" value="1"/>
</dbReference>
<proteinExistence type="predicted"/>
<dbReference type="Proteomes" id="UP001585080">
    <property type="component" value="Unassembled WGS sequence"/>
</dbReference>
<keyword evidence="3" id="KW-0378">Hydrolase</keyword>
<sequence length="416" mass="44352">MSTRAMRGLLAALGGEASAFVHRPAEPRAVMHAFCRAMSVRTGRPIQLVFRSFPPDVPVSGMRLDCGDRSSALSQSYTGSLADAIAAQAAAQAAAAAKGSGRGGPSGSGPSGRPWYPTTPSTGLSTVAGNAVRTVVRPVRPPIPQNPKGPGTEVARPPLKPDWDPWKPTPEEILSAVKAVYHAQDLIDMITGDDTYTPTEVAPQASPAPGTDPGNGGGTRDGRRNDCRWSGEGWVDYGKLDIAYGNRATTMNSCLDEAYLNKRKGSPAVGDLAAGYQWAKGTVNDWGYTDDSYWVNACHLLSKELTGTGRDARNLSTCTRPANAMVRGVDRIEKNFRYYEKAVVKAVKSDQVVQYSVTPNYTGDRVVASSWTFNATAWGEDGKPHVLFSGGVVRNELGGKNLGMQRDADGNPIPLR</sequence>
<reference evidence="3 4" key="1">
    <citation type="submission" date="2024-01" db="EMBL/GenBank/DDBJ databases">
        <title>Genome mining of biosynthetic gene clusters to explore secondary metabolites of Streptomyces sp.</title>
        <authorList>
            <person name="Baig A."/>
            <person name="Ajitkumar Shintre N."/>
            <person name="Kumar H."/>
            <person name="Anbarasu A."/>
            <person name="Ramaiah S."/>
        </authorList>
    </citation>
    <scope>NUCLEOTIDE SEQUENCE [LARGE SCALE GENOMIC DNA]</scope>
    <source>
        <strain evidence="3 4">A57</strain>
    </source>
</reference>
<keyword evidence="3" id="KW-0540">Nuclease</keyword>
<dbReference type="GO" id="GO:0004519">
    <property type="term" value="F:endonuclease activity"/>
    <property type="evidence" value="ECO:0007669"/>
    <property type="project" value="UniProtKB-KW"/>
</dbReference>
<feature type="region of interest" description="Disordered" evidence="1">
    <location>
        <begin position="194"/>
        <end position="226"/>
    </location>
</feature>
<organism evidence="3 4">
    <name type="scientific">Streptomyces broussonetiae</name>
    <dbReference type="NCBI Taxonomy" id="2686304"/>
    <lineage>
        <taxon>Bacteria</taxon>
        <taxon>Bacillati</taxon>
        <taxon>Actinomycetota</taxon>
        <taxon>Actinomycetes</taxon>
        <taxon>Kitasatosporales</taxon>
        <taxon>Streptomycetaceae</taxon>
        <taxon>Streptomyces</taxon>
    </lineage>
</organism>